<dbReference type="AlphaFoldDB" id="A0A5B0MWI5"/>
<dbReference type="Proteomes" id="UP000324748">
    <property type="component" value="Unassembled WGS sequence"/>
</dbReference>
<dbReference type="EMBL" id="VSWC01000131">
    <property type="protein sequence ID" value="KAA1081325.1"/>
    <property type="molecule type" value="Genomic_DNA"/>
</dbReference>
<evidence type="ECO:0000256" key="1">
    <source>
        <dbReference type="SAM" id="MobiDB-lite"/>
    </source>
</evidence>
<feature type="non-terminal residue" evidence="2">
    <location>
        <position position="95"/>
    </location>
</feature>
<feature type="region of interest" description="Disordered" evidence="1">
    <location>
        <begin position="76"/>
        <end position="95"/>
    </location>
</feature>
<accession>A0A5B0MWI5</accession>
<comment type="caution">
    <text evidence="2">The sequence shown here is derived from an EMBL/GenBank/DDBJ whole genome shotgun (WGS) entry which is preliminary data.</text>
</comment>
<name>A0A5B0MWI5_PUCGR</name>
<sequence length="95" mass="10528">MNTARIEAPASKGSSTGVELQLEGNSQDLNRASSNLIAQILYQVVMIVYRASLPYLQASMTRCQAFTDEPIFRSYRPPSPPRASLPSAPFVFYRS</sequence>
<keyword evidence="3" id="KW-1185">Reference proteome</keyword>
<protein>
    <submittedName>
        <fullName evidence="2">Uncharacterized protein</fullName>
    </submittedName>
</protein>
<organism evidence="2 3">
    <name type="scientific">Puccinia graminis f. sp. tritici</name>
    <dbReference type="NCBI Taxonomy" id="56615"/>
    <lineage>
        <taxon>Eukaryota</taxon>
        <taxon>Fungi</taxon>
        <taxon>Dikarya</taxon>
        <taxon>Basidiomycota</taxon>
        <taxon>Pucciniomycotina</taxon>
        <taxon>Pucciniomycetes</taxon>
        <taxon>Pucciniales</taxon>
        <taxon>Pucciniaceae</taxon>
        <taxon>Puccinia</taxon>
    </lineage>
</organism>
<gene>
    <name evidence="2" type="ORF">PGT21_033823</name>
</gene>
<reference evidence="2 3" key="1">
    <citation type="submission" date="2019-05" db="EMBL/GenBank/DDBJ databases">
        <title>Emergence of the Ug99 lineage of the wheat stem rust pathogen through somatic hybridization.</title>
        <authorList>
            <person name="Li F."/>
            <person name="Upadhyaya N.M."/>
            <person name="Sperschneider J."/>
            <person name="Matny O."/>
            <person name="Nguyen-Phuc H."/>
            <person name="Mago R."/>
            <person name="Raley C."/>
            <person name="Miller M.E."/>
            <person name="Silverstein K.A.T."/>
            <person name="Henningsen E."/>
            <person name="Hirsch C.D."/>
            <person name="Visser B."/>
            <person name="Pretorius Z.A."/>
            <person name="Steffenson B.J."/>
            <person name="Schwessinger B."/>
            <person name="Dodds P.N."/>
            <person name="Figueroa M."/>
        </authorList>
    </citation>
    <scope>NUCLEOTIDE SEQUENCE [LARGE SCALE GENOMIC DNA]</scope>
    <source>
        <strain evidence="2">21-0</strain>
    </source>
</reference>
<evidence type="ECO:0000313" key="3">
    <source>
        <dbReference type="Proteomes" id="UP000324748"/>
    </source>
</evidence>
<proteinExistence type="predicted"/>
<evidence type="ECO:0000313" key="2">
    <source>
        <dbReference type="EMBL" id="KAA1081325.1"/>
    </source>
</evidence>